<dbReference type="CDD" id="cd14740">
    <property type="entry name" value="PAAR_4"/>
    <property type="match status" value="1"/>
</dbReference>
<dbReference type="PANTHER" id="PTHR32305">
    <property type="match status" value="1"/>
</dbReference>
<dbReference type="PANTHER" id="PTHR32305:SF15">
    <property type="entry name" value="PROTEIN RHSA-RELATED"/>
    <property type="match status" value="1"/>
</dbReference>
<dbReference type="Pfam" id="PF25023">
    <property type="entry name" value="TEN_YD-shell"/>
    <property type="match status" value="4"/>
</dbReference>
<evidence type="ECO:0000256" key="1">
    <source>
        <dbReference type="ARBA" id="ARBA00022737"/>
    </source>
</evidence>
<evidence type="ECO:0000313" key="4">
    <source>
        <dbReference type="EMBL" id="NSL88408.1"/>
    </source>
</evidence>
<feature type="domain" description="DUF6531" evidence="2">
    <location>
        <begin position="215"/>
        <end position="288"/>
    </location>
</feature>
<dbReference type="OrthoDB" id="9765204at2"/>
<dbReference type="NCBIfam" id="TIGR01643">
    <property type="entry name" value="YD_repeat_2x"/>
    <property type="match status" value="3"/>
</dbReference>
<gene>
    <name evidence="4" type="ORF">ECE50_016330</name>
</gene>
<evidence type="ECO:0000259" key="3">
    <source>
        <dbReference type="Pfam" id="PF25023"/>
    </source>
</evidence>
<dbReference type="Proteomes" id="UP000281028">
    <property type="component" value="Unassembled WGS sequence"/>
</dbReference>
<dbReference type="InterPro" id="IPR022385">
    <property type="entry name" value="Rhs_assc_core"/>
</dbReference>
<protein>
    <recommendedName>
        <fullName evidence="6">Type IV secretion protein Rhs</fullName>
    </recommendedName>
</protein>
<dbReference type="Pfam" id="PF20148">
    <property type="entry name" value="DUF6531"/>
    <property type="match status" value="1"/>
</dbReference>
<feature type="domain" description="Teneurin-like YD-shell" evidence="3">
    <location>
        <begin position="1117"/>
        <end position="1215"/>
    </location>
</feature>
<sequence>MLIANKHLTPVIGLDIHFVILFGFPVPLPHPYIGFVIDPMDYIPFIGATTKVNHVPRGKSDTSGLIIILFHIPMGGPFLLAPMIGHDSVNFFGSKRVKVENNLMSPSGHMLMTCNDIGIPLSLQPGKKFKPIPSLYLPTSYSIPLSFGKPVLVGGPYVPDWAGVVLNLIMSFGFGALMKGLGKLGKKALTKFNHALKAKLGSNKLSKLLCKKGFEPVDLIQGIVINEATDFELAGPVPLRWIRTWNSDSPYKGILGHGVHFSYDLRIQEFMQQQAVVVLLGDGRSAVFDYLASPGSQDYNRHEKLTLSRTEDNDYLLFNHSERLFYRFRLLHPQDTQYRLYAIHNEAGFCISFHYNNGGNLVQITDSANRQLEIKNDEAGHIIAVTAYHNGASRTMISYAYSEDGDLTGITDAIGQSTHIQYSRHLMTTKTDRNGHSFHWEYDRRGRCIHTRGDGGILEGWIEYHPEDGYNLVTNAAGNTTTYYYTPDFVVTRIKDPLGNSQLFEYTDDLEIYREIDEEANVTGYTYDDHGNCTSITQPDGTTATFLYDKEDRLILSTDPEGNSRTYIYYNEGRHTGMLHTLTVADTGITFFRYDSRNLLVKIVSEQEKEISFEYDKDYNLSAIQLPDGGRSVSQYDTWGQCIHTVNPLQQEYFFRYDSLGRIIGVQLPDGDHIKLQYNAYEEVLEASDRHGRVRFEYTPLGSLRSREQNGAKVHFIYNRDEQLTGLINEHGEKYSFLRNGRGDIIQENGFDGITRHYERDATGKLIKIQRPGKRWTEFEYDANGRLTRAEHNDGSWETYSYNRSGQLIEAVNEFSHLKFQRDKLGHILREWQNGCTVNSEYDQSGRRKKLYSNLGADIHIERNDTGDVTSMQAFTTAEPDPWSMHIQRNLAGLEIERALPGGISSSWTYNQAGLAESHQVQSGERITRLRQYHWDVSEQLKQIINKIHHGAVQFGYDDFNNLAWAQYEDGKYDYRLPDKSGNLYQTPTRQDRKYGAGGTLQETSTARFVYDDEGNLQQKISNAAQAGLAVWTYEWYSNGMLKKVHRPDGKSAEYWYDPLGRRIKKQFNGQVTRFVWDGNVLLHEWHYPVAEQPVTIIDELGEIRLSHPEPVPSETLTTWVFEEDTFIPAAKLINGQKFSVIHDHLGTPCEAYDEAGNKVWSCELDIYGKIRKLAGERSLIPFRYQGQYEDTETGLYYNRYRYYSPDEGIYISQDPAGLKGGLQLYGYVKNTNTWIDVFGLNGLDGLITSENFKSFNLFEKWRPVSLNGNQEGVVYVLKDADTGELLKVGKTEASTITERFRKYQTAGKKTGRNLVVDALTIDKSNSHTIQAVEKQVRNYFLEQGHPLPWDNTDNRLGRDGPGVPFTRLSRKHRDEYKWDKKGNLVPKCNS</sequence>
<dbReference type="EMBL" id="RIAR02000001">
    <property type="protein sequence ID" value="NSL88408.1"/>
    <property type="molecule type" value="Genomic_DNA"/>
</dbReference>
<evidence type="ECO:0008006" key="6">
    <source>
        <dbReference type="Google" id="ProtNLM"/>
    </source>
</evidence>
<dbReference type="InterPro" id="IPR056823">
    <property type="entry name" value="TEN-like_YD-shell"/>
</dbReference>
<dbReference type="InterPro" id="IPR050708">
    <property type="entry name" value="T6SS_VgrG/RHS"/>
</dbReference>
<feature type="domain" description="Teneurin-like YD-shell" evidence="3">
    <location>
        <begin position="351"/>
        <end position="450"/>
    </location>
</feature>
<proteinExistence type="predicted"/>
<keyword evidence="1" id="KW-0677">Repeat</keyword>
<reference evidence="4" key="1">
    <citation type="submission" date="2020-05" db="EMBL/GenBank/DDBJ databases">
        <title>Chitinophaga laudate sp. nov., isolated from a tropical peat swamp.</title>
        <authorList>
            <person name="Goh C.B.S."/>
            <person name="Lee M.S."/>
            <person name="Parimannan S."/>
            <person name="Pasbakhsh P."/>
            <person name="Yule C.M."/>
            <person name="Rajandas H."/>
            <person name="Loke S."/>
            <person name="Croft L."/>
            <person name="Tan J.B.L."/>
        </authorList>
    </citation>
    <scope>NUCLEOTIDE SEQUENCE</scope>
    <source>
        <strain evidence="4">Mgbs1</strain>
    </source>
</reference>
<accession>A0A3S1JJG1</accession>
<comment type="caution">
    <text evidence="4">The sequence shown here is derived from an EMBL/GenBank/DDBJ whole genome shotgun (WGS) entry which is preliminary data.</text>
</comment>
<feature type="domain" description="Teneurin-like YD-shell" evidence="3">
    <location>
        <begin position="524"/>
        <end position="606"/>
    </location>
</feature>
<dbReference type="Gene3D" id="2.180.10.10">
    <property type="entry name" value="RHS repeat-associated core"/>
    <property type="match status" value="3"/>
</dbReference>
<evidence type="ECO:0000259" key="2">
    <source>
        <dbReference type="Pfam" id="PF20148"/>
    </source>
</evidence>
<name>A0A3S1JJG1_9BACT</name>
<dbReference type="InterPro" id="IPR045351">
    <property type="entry name" value="DUF6531"/>
</dbReference>
<evidence type="ECO:0000313" key="5">
    <source>
        <dbReference type="Proteomes" id="UP000281028"/>
    </source>
</evidence>
<organism evidence="4 5">
    <name type="scientific">Chitinophaga solisilvae</name>
    <dbReference type="NCBI Taxonomy" id="1233460"/>
    <lineage>
        <taxon>Bacteria</taxon>
        <taxon>Pseudomonadati</taxon>
        <taxon>Bacteroidota</taxon>
        <taxon>Chitinophagia</taxon>
        <taxon>Chitinophagales</taxon>
        <taxon>Chitinophagaceae</taxon>
        <taxon>Chitinophaga</taxon>
    </lineage>
</organism>
<keyword evidence="5" id="KW-1185">Reference proteome</keyword>
<dbReference type="InterPro" id="IPR006530">
    <property type="entry name" value="YD"/>
</dbReference>
<feature type="domain" description="Teneurin-like YD-shell" evidence="3">
    <location>
        <begin position="714"/>
        <end position="826"/>
    </location>
</feature>
<dbReference type="NCBIfam" id="TIGR03696">
    <property type="entry name" value="Rhs_assc_core"/>
    <property type="match status" value="1"/>
</dbReference>